<dbReference type="InterPro" id="IPR050425">
    <property type="entry name" value="NAD(P)_dehydrat-like"/>
</dbReference>
<dbReference type="SUPFAM" id="SSF51735">
    <property type="entry name" value="NAD(P)-binding Rossmann-fold domains"/>
    <property type="match status" value="1"/>
</dbReference>
<dbReference type="PANTHER" id="PTHR10366:SF564">
    <property type="entry name" value="STEROL-4-ALPHA-CARBOXYLATE 3-DEHYDROGENASE, DECARBOXYLATING"/>
    <property type="match status" value="1"/>
</dbReference>
<dbReference type="VEuPathDB" id="FungiDB:BD410DRAFT_755820"/>
<sequence length="364" mass="39902">MPAVEPGSKVLVSGANGFIAVWVVRLFLEAGYTVRGTVRSESKAGYLRTMFENYGQKFEVVVVEDITKPGAFDTAVKGMDAIAHTASPFHFEADDPNGVHPKNSVILLPTDRCHILIEELIEPAVHGTVGILESTLKNAPDVKRVVVLSSCASVSNPSDFGILNESNWNLENIEEVKNLGKKASQPAKYRASKTLAERAAWDFVAKNKGEIKWDLVTLCPPFVFGPVLHDVSSPAALNTSVKDVYESLLGGTKTPEQLQNFQGSWVDVRDVALAHVRALERPEAAGKRFIISSSNFVWQDWFDAANTLSIPGVNVPKGEPGAGAKVTHRHVYDTTRAKEELGIKFIDMKTTAKDMIDDFKKRGW</sequence>
<keyword evidence="1" id="KW-0560">Oxidoreductase</keyword>
<evidence type="ECO:0000313" key="4">
    <source>
        <dbReference type="EMBL" id="TDL16059.1"/>
    </source>
</evidence>
<dbReference type="Proteomes" id="UP000294933">
    <property type="component" value="Unassembled WGS sequence"/>
</dbReference>
<dbReference type="CDD" id="cd05227">
    <property type="entry name" value="AR_SDR_e"/>
    <property type="match status" value="1"/>
</dbReference>
<comment type="similarity">
    <text evidence="2">Belongs to the NAD(P)-dependent epimerase/dehydratase family. Dihydroflavonol-4-reductase subfamily.</text>
</comment>
<dbReference type="OrthoDB" id="2735536at2759"/>
<dbReference type="PANTHER" id="PTHR10366">
    <property type="entry name" value="NAD DEPENDENT EPIMERASE/DEHYDRATASE"/>
    <property type="match status" value="1"/>
</dbReference>
<dbReference type="AlphaFoldDB" id="A0A4Y7PN87"/>
<organism evidence="4 5">
    <name type="scientific">Rickenella mellea</name>
    <dbReference type="NCBI Taxonomy" id="50990"/>
    <lineage>
        <taxon>Eukaryota</taxon>
        <taxon>Fungi</taxon>
        <taxon>Dikarya</taxon>
        <taxon>Basidiomycota</taxon>
        <taxon>Agaricomycotina</taxon>
        <taxon>Agaricomycetes</taxon>
        <taxon>Hymenochaetales</taxon>
        <taxon>Rickenellaceae</taxon>
        <taxon>Rickenella</taxon>
    </lineage>
</organism>
<dbReference type="InterPro" id="IPR036291">
    <property type="entry name" value="NAD(P)-bd_dom_sf"/>
</dbReference>
<gene>
    <name evidence="4" type="ORF">BD410DRAFT_755820</name>
</gene>
<dbReference type="GO" id="GO:0016616">
    <property type="term" value="F:oxidoreductase activity, acting on the CH-OH group of donors, NAD or NADP as acceptor"/>
    <property type="evidence" value="ECO:0007669"/>
    <property type="project" value="TreeGrafter"/>
</dbReference>
<evidence type="ECO:0000256" key="1">
    <source>
        <dbReference type="ARBA" id="ARBA00023002"/>
    </source>
</evidence>
<protein>
    <submittedName>
        <fullName evidence="4">NAD-binding protein</fullName>
    </submittedName>
</protein>
<dbReference type="EMBL" id="ML170253">
    <property type="protein sequence ID" value="TDL16059.1"/>
    <property type="molecule type" value="Genomic_DNA"/>
</dbReference>
<dbReference type="STRING" id="50990.A0A4Y7PN87"/>
<evidence type="ECO:0000313" key="5">
    <source>
        <dbReference type="Proteomes" id="UP000294933"/>
    </source>
</evidence>
<name>A0A4Y7PN87_9AGAM</name>
<evidence type="ECO:0000259" key="3">
    <source>
        <dbReference type="Pfam" id="PF01370"/>
    </source>
</evidence>
<accession>A0A4Y7PN87</accession>
<feature type="domain" description="NAD-dependent epimerase/dehydratase" evidence="3">
    <location>
        <begin position="117"/>
        <end position="287"/>
    </location>
</feature>
<proteinExistence type="inferred from homology"/>
<keyword evidence="5" id="KW-1185">Reference proteome</keyword>
<feature type="domain" description="NAD-dependent epimerase/dehydratase" evidence="3">
    <location>
        <begin position="10"/>
        <end position="90"/>
    </location>
</feature>
<dbReference type="Pfam" id="PF01370">
    <property type="entry name" value="Epimerase"/>
    <property type="match status" value="2"/>
</dbReference>
<dbReference type="Gene3D" id="3.40.50.720">
    <property type="entry name" value="NAD(P)-binding Rossmann-like Domain"/>
    <property type="match status" value="1"/>
</dbReference>
<dbReference type="InterPro" id="IPR001509">
    <property type="entry name" value="Epimerase_deHydtase"/>
</dbReference>
<reference evidence="4 5" key="1">
    <citation type="submission" date="2018-06" db="EMBL/GenBank/DDBJ databases">
        <title>A transcriptomic atlas of mushroom development highlights an independent origin of complex multicellularity.</title>
        <authorList>
            <consortium name="DOE Joint Genome Institute"/>
            <person name="Krizsan K."/>
            <person name="Almasi E."/>
            <person name="Merenyi Z."/>
            <person name="Sahu N."/>
            <person name="Viragh M."/>
            <person name="Koszo T."/>
            <person name="Mondo S."/>
            <person name="Kiss B."/>
            <person name="Balint B."/>
            <person name="Kues U."/>
            <person name="Barry K."/>
            <person name="Hegedus J.C."/>
            <person name="Henrissat B."/>
            <person name="Johnson J."/>
            <person name="Lipzen A."/>
            <person name="Ohm R."/>
            <person name="Nagy I."/>
            <person name="Pangilinan J."/>
            <person name="Yan J."/>
            <person name="Xiong Y."/>
            <person name="Grigoriev I.V."/>
            <person name="Hibbett D.S."/>
            <person name="Nagy L.G."/>
        </authorList>
    </citation>
    <scope>NUCLEOTIDE SEQUENCE [LARGE SCALE GENOMIC DNA]</scope>
    <source>
        <strain evidence="4 5">SZMC22713</strain>
    </source>
</reference>
<evidence type="ECO:0000256" key="2">
    <source>
        <dbReference type="ARBA" id="ARBA00023445"/>
    </source>
</evidence>